<evidence type="ECO:0000313" key="5">
    <source>
        <dbReference type="EMBL" id="KAG5647542.1"/>
    </source>
</evidence>
<dbReference type="CDD" id="cd12400">
    <property type="entry name" value="RRM_Nop6"/>
    <property type="match status" value="1"/>
</dbReference>
<feature type="compositionally biased region" description="Basic and acidic residues" evidence="3">
    <location>
        <begin position="254"/>
        <end position="263"/>
    </location>
</feature>
<name>A0A9P7GI70_9AGAR</name>
<reference evidence="5" key="1">
    <citation type="submission" date="2020-07" db="EMBL/GenBank/DDBJ databases">
        <authorList>
            <person name="Nieuwenhuis M."/>
            <person name="Van De Peppel L.J.J."/>
        </authorList>
    </citation>
    <scope>NUCLEOTIDE SEQUENCE</scope>
    <source>
        <strain evidence="5">AP01</strain>
        <tissue evidence="5">Mycelium</tissue>
    </source>
</reference>
<feature type="domain" description="RRM" evidence="4">
    <location>
        <begin position="150"/>
        <end position="232"/>
    </location>
</feature>
<dbReference type="SMART" id="SM00360">
    <property type="entry name" value="RRM"/>
    <property type="match status" value="1"/>
</dbReference>
<feature type="region of interest" description="Disordered" evidence="3">
    <location>
        <begin position="1"/>
        <end position="145"/>
    </location>
</feature>
<dbReference type="InterPro" id="IPR035979">
    <property type="entry name" value="RBD_domain_sf"/>
</dbReference>
<evidence type="ECO:0000259" key="4">
    <source>
        <dbReference type="PROSITE" id="PS50102"/>
    </source>
</evidence>
<feature type="compositionally biased region" description="Basic and acidic residues" evidence="3">
    <location>
        <begin position="131"/>
        <end position="145"/>
    </location>
</feature>
<feature type="compositionally biased region" description="Basic and acidic residues" evidence="3">
    <location>
        <begin position="86"/>
        <end position="97"/>
    </location>
</feature>
<dbReference type="GO" id="GO:0042274">
    <property type="term" value="P:ribosomal small subunit biogenesis"/>
    <property type="evidence" value="ECO:0007669"/>
    <property type="project" value="TreeGrafter"/>
</dbReference>
<evidence type="ECO:0000256" key="2">
    <source>
        <dbReference type="PROSITE-ProRule" id="PRU00176"/>
    </source>
</evidence>
<dbReference type="OrthoDB" id="167718at2759"/>
<dbReference type="SUPFAM" id="SSF54928">
    <property type="entry name" value="RNA-binding domain, RBD"/>
    <property type="match status" value="1"/>
</dbReference>
<comment type="caution">
    <text evidence="5">The sequence shown here is derived from an EMBL/GenBank/DDBJ whole genome shotgun (WGS) entry which is preliminary data.</text>
</comment>
<feature type="region of interest" description="Disordered" evidence="3">
    <location>
        <begin position="254"/>
        <end position="336"/>
    </location>
</feature>
<feature type="compositionally biased region" description="Basic residues" evidence="3">
    <location>
        <begin position="309"/>
        <end position="321"/>
    </location>
</feature>
<feature type="compositionally biased region" description="Basic and acidic residues" evidence="3">
    <location>
        <begin position="16"/>
        <end position="36"/>
    </location>
</feature>
<organism evidence="5 6">
    <name type="scientific">Asterophora parasitica</name>
    <dbReference type="NCBI Taxonomy" id="117018"/>
    <lineage>
        <taxon>Eukaryota</taxon>
        <taxon>Fungi</taxon>
        <taxon>Dikarya</taxon>
        <taxon>Basidiomycota</taxon>
        <taxon>Agaricomycotina</taxon>
        <taxon>Agaricomycetes</taxon>
        <taxon>Agaricomycetidae</taxon>
        <taxon>Agaricales</taxon>
        <taxon>Tricholomatineae</taxon>
        <taxon>Lyophyllaceae</taxon>
        <taxon>Asterophora</taxon>
    </lineage>
</organism>
<evidence type="ECO:0000313" key="6">
    <source>
        <dbReference type="Proteomes" id="UP000775547"/>
    </source>
</evidence>
<proteinExistence type="predicted"/>
<dbReference type="GO" id="GO:0019843">
    <property type="term" value="F:rRNA binding"/>
    <property type="evidence" value="ECO:0007669"/>
    <property type="project" value="TreeGrafter"/>
</dbReference>
<keyword evidence="1 2" id="KW-0694">RNA-binding</keyword>
<dbReference type="AlphaFoldDB" id="A0A9P7GI70"/>
<feature type="compositionally biased region" description="Acidic residues" evidence="3">
    <location>
        <begin position="37"/>
        <end position="46"/>
    </location>
</feature>
<dbReference type="PANTHER" id="PTHR23236">
    <property type="entry name" value="EUKARYOTIC TRANSLATION INITIATION FACTOR 4B/4H"/>
    <property type="match status" value="1"/>
</dbReference>
<dbReference type="PANTHER" id="PTHR23236:SF51">
    <property type="entry name" value="NUCLEOLAR PROTEIN 6"/>
    <property type="match status" value="1"/>
</dbReference>
<dbReference type="InterPro" id="IPR012677">
    <property type="entry name" value="Nucleotide-bd_a/b_plait_sf"/>
</dbReference>
<evidence type="ECO:0000256" key="1">
    <source>
        <dbReference type="ARBA" id="ARBA00022884"/>
    </source>
</evidence>
<dbReference type="InterPro" id="IPR034228">
    <property type="entry name" value="Nop6_RRM"/>
</dbReference>
<dbReference type="Pfam" id="PF00076">
    <property type="entry name" value="RRM_1"/>
    <property type="match status" value="1"/>
</dbReference>
<dbReference type="EMBL" id="JABCKV010000008">
    <property type="protein sequence ID" value="KAG5647542.1"/>
    <property type="molecule type" value="Genomic_DNA"/>
</dbReference>
<protein>
    <recommendedName>
        <fullName evidence="4">RRM domain-containing protein</fullName>
    </recommendedName>
</protein>
<reference evidence="5" key="2">
    <citation type="submission" date="2021-10" db="EMBL/GenBank/DDBJ databases">
        <title>Phylogenomics reveals ancestral predisposition of the termite-cultivated fungus Termitomyces towards a domesticated lifestyle.</title>
        <authorList>
            <person name="Auxier B."/>
            <person name="Grum-Grzhimaylo A."/>
            <person name="Cardenas M.E."/>
            <person name="Lodge J.D."/>
            <person name="Laessoe T."/>
            <person name="Pedersen O."/>
            <person name="Smith M.E."/>
            <person name="Kuyper T.W."/>
            <person name="Franco-Molano E.A."/>
            <person name="Baroni T.J."/>
            <person name="Aanen D.K."/>
        </authorList>
    </citation>
    <scope>NUCLEOTIDE SEQUENCE</scope>
    <source>
        <strain evidence="5">AP01</strain>
        <tissue evidence="5">Mycelium</tissue>
    </source>
</reference>
<sequence>MSAPAKLTKKQKKGIAFRERKSGKGRRKDEAARSEDNDVPVMEDQDTLGLEGAGVEIQEVEGKTKGKGPAAMASVSGNQGQATGKRKADAEEQANDKPKKRKRDVDADVGGVEEERKDTKRKKLLDESEESGEKKAAATKSEKSDGKQRFILFVGNLKYTTSLDAIKKHFAACDPPPTIRLLTPKPTAGKQTHKSKGCAFLEFTHRNALQQALKLHQSDLDGRMINVELTAGGGGKSDKRLDKVRERNKQLLQQRKERVEKAGAADATTTQTMPDRPQRYSATSGIEQTPIARRTWTVGDVDDGETHRGGQRHAKRGKSKPSGKAWGTGVNAIPVG</sequence>
<accession>A0A9P7GI70</accession>
<dbReference type="GO" id="GO:0005730">
    <property type="term" value="C:nucleolus"/>
    <property type="evidence" value="ECO:0007669"/>
    <property type="project" value="TreeGrafter"/>
</dbReference>
<evidence type="ECO:0000256" key="3">
    <source>
        <dbReference type="SAM" id="MobiDB-lite"/>
    </source>
</evidence>
<dbReference type="Proteomes" id="UP000775547">
    <property type="component" value="Unassembled WGS sequence"/>
</dbReference>
<dbReference type="PROSITE" id="PS50102">
    <property type="entry name" value="RRM"/>
    <property type="match status" value="1"/>
</dbReference>
<gene>
    <name evidence="5" type="ORF">DXG03_008895</name>
</gene>
<keyword evidence="6" id="KW-1185">Reference proteome</keyword>
<dbReference type="Gene3D" id="3.30.70.330">
    <property type="match status" value="1"/>
</dbReference>
<dbReference type="InterPro" id="IPR000504">
    <property type="entry name" value="RRM_dom"/>
</dbReference>